<keyword evidence="14" id="KW-0418">Kinase</keyword>
<keyword evidence="7" id="KW-0663">Pyridoxal phosphate</keyword>
<dbReference type="GO" id="GO:0046872">
    <property type="term" value="F:metal ion binding"/>
    <property type="evidence" value="ECO:0007669"/>
    <property type="project" value="UniProtKB-KW"/>
</dbReference>
<evidence type="ECO:0000256" key="10">
    <source>
        <dbReference type="ARBA" id="ARBA00033171"/>
    </source>
</evidence>
<dbReference type="Gene3D" id="3.40.190.10">
    <property type="entry name" value="Periplasmic binding protein-like II"/>
    <property type="match status" value="2"/>
</dbReference>
<organism evidence="14 15">
    <name type="scientific">Leptospira jelokensis</name>
    <dbReference type="NCBI Taxonomy" id="2484931"/>
    <lineage>
        <taxon>Bacteria</taxon>
        <taxon>Pseudomonadati</taxon>
        <taxon>Spirochaetota</taxon>
        <taxon>Spirochaetia</taxon>
        <taxon>Leptospirales</taxon>
        <taxon>Leptospiraceae</taxon>
        <taxon>Leptospira</taxon>
    </lineage>
</organism>
<evidence type="ECO:0000313" key="15">
    <source>
        <dbReference type="Proteomes" id="UP000297567"/>
    </source>
</evidence>
<evidence type="ECO:0000256" key="7">
    <source>
        <dbReference type="ARBA" id="ARBA00022898"/>
    </source>
</evidence>
<gene>
    <name evidence="14" type="ORF">EHQ62_10775</name>
</gene>
<comment type="function">
    <text evidence="1">Responsible for the formation of the pyrimidine heterocycle in the thiamine biosynthesis pathway. Catalyzes the formation of hydroxymethylpyrimidine phosphate (HMP-P) from histidine and pyridoxal phosphate (PLP). The protein uses PLP and the active site histidine to form HMP-P, generating an inactive enzyme. The enzyme can only undergo a single turnover, which suggests it is a suicide enzyme.</text>
</comment>
<keyword evidence="5" id="KW-0808">Transferase</keyword>
<feature type="domain" description="SsuA/THI5-like" evidence="13">
    <location>
        <begin position="39"/>
        <end position="245"/>
    </location>
</feature>
<evidence type="ECO:0000256" key="5">
    <source>
        <dbReference type="ARBA" id="ARBA00022679"/>
    </source>
</evidence>
<evidence type="ECO:0000256" key="6">
    <source>
        <dbReference type="ARBA" id="ARBA00022723"/>
    </source>
</evidence>
<comment type="pathway">
    <text evidence="2">Cofactor biosynthesis; thiamine diphosphate biosynthesis.</text>
</comment>
<protein>
    <recommendedName>
        <fullName evidence="10">Thiamine pyrimidine synthase</fullName>
    </recommendedName>
</protein>
<proteinExistence type="inferred from homology"/>
<dbReference type="InterPro" id="IPR015168">
    <property type="entry name" value="SsuA/THI5"/>
</dbReference>
<dbReference type="Pfam" id="PF09084">
    <property type="entry name" value="NMT1"/>
    <property type="match status" value="1"/>
</dbReference>
<comment type="catalytic activity">
    <reaction evidence="11">
        <text>N(6)-(pyridoxal phosphate)-L-lysyl-[4-amino-5-hydroxymethyl-2-methylpyrimidine phosphate synthase] + L-histidyl-[4-amino-5-hydroxymethyl-2-methylpyrimidine phosphate synthase] + 2 Fe(3+) + 4 H2O = L-lysyl-[4-amino-5-hydroxymethyl-2-methylpyrimidine phosphate synthase] + (2S)-2-amino-5-hydroxy-4-oxopentanoyl-[4-amino-5-hydroxymethyl-2-methylpyrimidine phosphate synthase] + 4-amino-2-methyl-5-(phosphooxymethyl)pyrimidine + 3-oxopropanoate + 2 Fe(2+) + 2 H(+)</text>
        <dbReference type="Rhea" id="RHEA:65756"/>
        <dbReference type="Rhea" id="RHEA-COMP:16892"/>
        <dbReference type="Rhea" id="RHEA-COMP:16893"/>
        <dbReference type="Rhea" id="RHEA-COMP:16894"/>
        <dbReference type="Rhea" id="RHEA-COMP:16895"/>
        <dbReference type="ChEBI" id="CHEBI:15377"/>
        <dbReference type="ChEBI" id="CHEBI:15378"/>
        <dbReference type="ChEBI" id="CHEBI:29033"/>
        <dbReference type="ChEBI" id="CHEBI:29034"/>
        <dbReference type="ChEBI" id="CHEBI:29969"/>
        <dbReference type="ChEBI" id="CHEBI:29979"/>
        <dbReference type="ChEBI" id="CHEBI:33190"/>
        <dbReference type="ChEBI" id="CHEBI:58354"/>
        <dbReference type="ChEBI" id="CHEBI:143915"/>
        <dbReference type="ChEBI" id="CHEBI:157692"/>
    </reaction>
    <physiologicalReaction direction="left-to-right" evidence="11">
        <dbReference type="Rhea" id="RHEA:65757"/>
    </physiologicalReaction>
</comment>
<reference evidence="14" key="1">
    <citation type="journal article" date="2019" name="PLoS Negl. Trop. Dis.">
        <title>Revisiting the worldwide diversity of Leptospira species in the environment.</title>
        <authorList>
            <person name="Vincent A.T."/>
            <person name="Schiettekatte O."/>
            <person name="Bourhy P."/>
            <person name="Veyrier F.J."/>
            <person name="Picardeau M."/>
        </authorList>
    </citation>
    <scope>NUCLEOTIDE SEQUENCE [LARGE SCALE GENOMIC DNA]</scope>
    <source>
        <strain evidence="14">201702451</strain>
    </source>
</reference>
<keyword evidence="6" id="KW-0479">Metal-binding</keyword>
<dbReference type="SUPFAM" id="SSF53850">
    <property type="entry name" value="Periplasmic binding protein-like II"/>
    <property type="match status" value="1"/>
</dbReference>
<evidence type="ECO:0000256" key="9">
    <source>
        <dbReference type="ARBA" id="ARBA00023004"/>
    </source>
</evidence>
<dbReference type="GO" id="GO:0016301">
    <property type="term" value="F:kinase activity"/>
    <property type="evidence" value="ECO:0007669"/>
    <property type="project" value="UniProtKB-KW"/>
</dbReference>
<evidence type="ECO:0000313" key="14">
    <source>
        <dbReference type="EMBL" id="TGL65069.1"/>
    </source>
</evidence>
<evidence type="ECO:0000256" key="2">
    <source>
        <dbReference type="ARBA" id="ARBA00004948"/>
    </source>
</evidence>
<dbReference type="Proteomes" id="UP000297567">
    <property type="component" value="Unassembled WGS sequence"/>
</dbReference>
<keyword evidence="12" id="KW-1133">Transmembrane helix</keyword>
<accession>A0A4Z0ZQU0</accession>
<dbReference type="EMBL" id="RQGH01000026">
    <property type="protein sequence ID" value="TGL65069.1"/>
    <property type="molecule type" value="Genomic_DNA"/>
</dbReference>
<dbReference type="PANTHER" id="PTHR31528">
    <property type="entry name" value="4-AMINO-5-HYDROXYMETHYL-2-METHYLPYRIMIDINE PHOSPHATE SYNTHASE THI11-RELATED"/>
    <property type="match status" value="1"/>
</dbReference>
<sequence length="574" mass="66363">MLPRQKQLLCFLFCFGLILYSQPIRSRDHVDLHLKWIHQFQFAGYYTALEKGFYKEVGLDVTIHESKHGIEGLHQYVSEKEARYGVGTNEVLLQWHAGNPIVVIAVIFQHSPTVLFTKRIHENQSIQDLLGKKIMLSPHVYEILAFLKKEKFDSNHFKAIPHSFRFLDLVEGKVAALDGYSTTQTYEFKKLGFPVVVFSPRTAGIDFYGDNLFTSQIEIQTNPNRVKRFREASLRGWSYAMKNKSEIVDLIYQKYSKNITKEQLLFEADEMESLVQPNLVEIGYMYEGRWKHIADVYSDFGMLPKNLNLTGFLYNPNPKPDYGLLVSIFVSVIGFLLVIWVFQKYRWNVKYAENLKREVFNRTEELKVSNDNLHSTNKILELKLRELKDAQSKLLTSEKLATIGNVTAEMAHELDHPFDLISSTNSDIGDFLKKQLNPIIEQLVLFSSEDRERFFLLINGYRNMQIEVLSEKEERELKNDSKIKLFSILQKEEGTIEEDFLVLLIDSLAYTLEGKLKWVLESANHIKILELGTKIANVYRSYFIISHASEKSTQVVKTIKKYLPSDGGSPSKGP</sequence>
<keyword evidence="12" id="KW-0812">Transmembrane</keyword>
<dbReference type="PANTHER" id="PTHR31528:SF1">
    <property type="entry name" value="4-AMINO-5-HYDROXYMETHYL-2-METHYLPYRIMIDINE PHOSPHATE SYNTHASE THI11-RELATED"/>
    <property type="match status" value="1"/>
</dbReference>
<comment type="caution">
    <text evidence="14">The sequence shown here is derived from an EMBL/GenBank/DDBJ whole genome shotgun (WGS) entry which is preliminary data.</text>
</comment>
<dbReference type="RefSeq" id="WP_135642690.1">
    <property type="nucleotide sequence ID" value="NZ_RQGH01000026.1"/>
</dbReference>
<keyword evidence="15" id="KW-1185">Reference proteome</keyword>
<name>A0A4Z0ZQU0_9LEPT</name>
<keyword evidence="8" id="KW-0784">Thiamine biosynthesis</keyword>
<evidence type="ECO:0000256" key="11">
    <source>
        <dbReference type="ARBA" id="ARBA00048179"/>
    </source>
</evidence>
<comment type="similarity">
    <text evidence="3">Belongs to the NMT1/THI5 family.</text>
</comment>
<evidence type="ECO:0000256" key="1">
    <source>
        <dbReference type="ARBA" id="ARBA00003469"/>
    </source>
</evidence>
<feature type="transmembrane region" description="Helical" evidence="12">
    <location>
        <begin position="322"/>
        <end position="342"/>
    </location>
</feature>
<dbReference type="GO" id="GO:0009228">
    <property type="term" value="P:thiamine biosynthetic process"/>
    <property type="evidence" value="ECO:0007669"/>
    <property type="project" value="UniProtKB-KW"/>
</dbReference>
<keyword evidence="9" id="KW-0408">Iron</keyword>
<evidence type="ECO:0000256" key="3">
    <source>
        <dbReference type="ARBA" id="ARBA00009406"/>
    </source>
</evidence>
<evidence type="ECO:0000256" key="8">
    <source>
        <dbReference type="ARBA" id="ARBA00022977"/>
    </source>
</evidence>
<evidence type="ECO:0000256" key="12">
    <source>
        <dbReference type="SAM" id="Phobius"/>
    </source>
</evidence>
<dbReference type="AlphaFoldDB" id="A0A4Z0ZQU0"/>
<comment type="subunit">
    <text evidence="4">Homodimer.</text>
</comment>
<evidence type="ECO:0000259" key="13">
    <source>
        <dbReference type="Pfam" id="PF09084"/>
    </source>
</evidence>
<dbReference type="Gene3D" id="1.10.287.130">
    <property type="match status" value="1"/>
</dbReference>
<evidence type="ECO:0000256" key="4">
    <source>
        <dbReference type="ARBA" id="ARBA00011738"/>
    </source>
</evidence>
<dbReference type="InterPro" id="IPR027939">
    <property type="entry name" value="NMT1/THI5"/>
</dbReference>
<keyword evidence="12" id="KW-0472">Membrane</keyword>